<comment type="caution">
    <text evidence="1">The sequence shown here is derived from an EMBL/GenBank/DDBJ whole genome shotgun (WGS) entry which is preliminary data.</text>
</comment>
<protein>
    <submittedName>
        <fullName evidence="1">Uncharacterized protein</fullName>
    </submittedName>
</protein>
<reference evidence="1" key="1">
    <citation type="submission" date="2020-08" db="EMBL/GenBank/DDBJ databases">
        <title>Multicomponent nature underlies the extraordinary mechanical properties of spider dragline silk.</title>
        <authorList>
            <person name="Kono N."/>
            <person name="Nakamura H."/>
            <person name="Mori M."/>
            <person name="Yoshida Y."/>
            <person name="Ohtoshi R."/>
            <person name="Malay A.D."/>
            <person name="Moran D.A.P."/>
            <person name="Tomita M."/>
            <person name="Numata K."/>
            <person name="Arakawa K."/>
        </authorList>
    </citation>
    <scope>NUCLEOTIDE SEQUENCE</scope>
</reference>
<proteinExistence type="predicted"/>
<dbReference type="AlphaFoldDB" id="A0A8X6XTI0"/>
<dbReference type="EMBL" id="BMAV01012893">
    <property type="protein sequence ID" value="GFY59947.1"/>
    <property type="molecule type" value="Genomic_DNA"/>
</dbReference>
<evidence type="ECO:0000313" key="2">
    <source>
        <dbReference type="Proteomes" id="UP000886998"/>
    </source>
</evidence>
<gene>
    <name evidence="1" type="ORF">TNIN_373991</name>
</gene>
<feature type="non-terminal residue" evidence="1">
    <location>
        <position position="1"/>
    </location>
</feature>
<name>A0A8X6XTI0_9ARAC</name>
<sequence>MKSKAVLEAVLVEDCLSKKYAEFVKCGLIDISAIKTMPEGKIFSHIRLVGQLLESEQWGIPYKQK</sequence>
<dbReference type="Proteomes" id="UP000886998">
    <property type="component" value="Unassembled WGS sequence"/>
</dbReference>
<accession>A0A8X6XTI0</accession>
<keyword evidence="2" id="KW-1185">Reference proteome</keyword>
<evidence type="ECO:0000313" key="1">
    <source>
        <dbReference type="EMBL" id="GFY59947.1"/>
    </source>
</evidence>
<organism evidence="1 2">
    <name type="scientific">Trichonephila inaurata madagascariensis</name>
    <dbReference type="NCBI Taxonomy" id="2747483"/>
    <lineage>
        <taxon>Eukaryota</taxon>
        <taxon>Metazoa</taxon>
        <taxon>Ecdysozoa</taxon>
        <taxon>Arthropoda</taxon>
        <taxon>Chelicerata</taxon>
        <taxon>Arachnida</taxon>
        <taxon>Araneae</taxon>
        <taxon>Araneomorphae</taxon>
        <taxon>Entelegynae</taxon>
        <taxon>Araneoidea</taxon>
        <taxon>Nephilidae</taxon>
        <taxon>Trichonephila</taxon>
        <taxon>Trichonephila inaurata</taxon>
    </lineage>
</organism>